<comment type="caution">
    <text evidence="3">The sequence shown here is derived from an EMBL/GenBank/DDBJ whole genome shotgun (WGS) entry which is preliminary data.</text>
</comment>
<reference evidence="3" key="1">
    <citation type="submission" date="2021-04" db="EMBL/GenBank/DDBJ databases">
        <title>Genome based classification of Actinospica acidithermotolerans sp. nov., an actinobacterium isolated from an Indonesian hot spring.</title>
        <authorList>
            <person name="Kusuma A.B."/>
            <person name="Putra K.E."/>
            <person name="Nafisah S."/>
            <person name="Loh J."/>
            <person name="Nouioui I."/>
            <person name="Goodfellow M."/>
        </authorList>
    </citation>
    <scope>NUCLEOTIDE SEQUENCE</scope>
    <source>
        <strain evidence="3">CSCA 57</strain>
    </source>
</reference>
<evidence type="ECO:0000313" key="3">
    <source>
        <dbReference type="EMBL" id="MBR7836689.1"/>
    </source>
</evidence>
<dbReference type="InterPro" id="IPR016181">
    <property type="entry name" value="Acyl_CoA_acyltransferase"/>
</dbReference>
<keyword evidence="4" id="KW-1185">Reference proteome</keyword>
<dbReference type="SUPFAM" id="SSF55729">
    <property type="entry name" value="Acyl-CoA N-acyltransferases (Nat)"/>
    <property type="match status" value="1"/>
</dbReference>
<dbReference type="EMBL" id="JAGSOG010000155">
    <property type="protein sequence ID" value="MBR7836689.1"/>
    <property type="molecule type" value="Genomic_DNA"/>
</dbReference>
<evidence type="ECO:0000256" key="1">
    <source>
        <dbReference type="ARBA" id="ARBA00022679"/>
    </source>
</evidence>
<feature type="domain" description="N-acetyltransferase" evidence="2">
    <location>
        <begin position="4"/>
        <end position="169"/>
    </location>
</feature>
<dbReference type="GO" id="GO:0008080">
    <property type="term" value="F:N-acetyltransferase activity"/>
    <property type="evidence" value="ECO:0007669"/>
    <property type="project" value="InterPro"/>
</dbReference>
<dbReference type="InterPro" id="IPR000182">
    <property type="entry name" value="GNAT_dom"/>
</dbReference>
<accession>A0A941EZ17</accession>
<sequence>MFDVVTADLQDAAAAPLLAGLQQEYASRYGRLASQEFEHPQGHFTAEQGGALLLILDEGRTVAGGALRRFDPAHVTANVLGPDFSGAHTTEFKRIWTDSGYRRRGLGRRVLRELEQHAAKLGYRQVFLTTGPRQPEAVGLYLAAGYTELPDFGAEERGFAVHPFVKTLS</sequence>
<organism evidence="3 4">
    <name type="scientific">Actinospica durhamensis</name>
    <dbReference type="NCBI Taxonomy" id="1508375"/>
    <lineage>
        <taxon>Bacteria</taxon>
        <taxon>Bacillati</taxon>
        <taxon>Actinomycetota</taxon>
        <taxon>Actinomycetes</taxon>
        <taxon>Catenulisporales</taxon>
        <taxon>Actinospicaceae</taxon>
        <taxon>Actinospica</taxon>
    </lineage>
</organism>
<dbReference type="EC" id="2.3.1.-" evidence="3"/>
<gene>
    <name evidence="3" type="ORF">KDL01_25640</name>
</gene>
<keyword evidence="1 3" id="KW-0808">Transferase</keyword>
<evidence type="ECO:0000259" key="2">
    <source>
        <dbReference type="PROSITE" id="PS51186"/>
    </source>
</evidence>
<dbReference type="PANTHER" id="PTHR13947">
    <property type="entry name" value="GNAT FAMILY N-ACETYLTRANSFERASE"/>
    <property type="match status" value="1"/>
</dbReference>
<proteinExistence type="predicted"/>
<evidence type="ECO:0000313" key="4">
    <source>
        <dbReference type="Proteomes" id="UP000675781"/>
    </source>
</evidence>
<dbReference type="Gene3D" id="3.40.630.30">
    <property type="match status" value="1"/>
</dbReference>
<dbReference type="PANTHER" id="PTHR13947:SF37">
    <property type="entry name" value="LD18367P"/>
    <property type="match status" value="1"/>
</dbReference>
<dbReference type="Pfam" id="PF00583">
    <property type="entry name" value="Acetyltransf_1"/>
    <property type="match status" value="1"/>
</dbReference>
<name>A0A941EZ17_9ACTN</name>
<dbReference type="PROSITE" id="PS51186">
    <property type="entry name" value="GNAT"/>
    <property type="match status" value="1"/>
</dbReference>
<dbReference type="InterPro" id="IPR050769">
    <property type="entry name" value="NAT_camello-type"/>
</dbReference>
<dbReference type="AlphaFoldDB" id="A0A941EZ17"/>
<dbReference type="Proteomes" id="UP000675781">
    <property type="component" value="Unassembled WGS sequence"/>
</dbReference>
<keyword evidence="3" id="KW-0012">Acyltransferase</keyword>
<protein>
    <submittedName>
        <fullName evidence="3">GNAT family N-acetyltransferase</fullName>
        <ecNumber evidence="3">2.3.1.-</ecNumber>
    </submittedName>
</protein>